<feature type="transmembrane region" description="Helical" evidence="6">
    <location>
        <begin position="316"/>
        <end position="337"/>
    </location>
</feature>
<feature type="transmembrane region" description="Helical" evidence="6">
    <location>
        <begin position="239"/>
        <end position="258"/>
    </location>
</feature>
<dbReference type="GO" id="GO:0016874">
    <property type="term" value="F:ligase activity"/>
    <property type="evidence" value="ECO:0007669"/>
    <property type="project" value="UniProtKB-KW"/>
</dbReference>
<dbReference type="OrthoDB" id="274640at2"/>
<dbReference type="Proteomes" id="UP000324233">
    <property type="component" value="Chromosome"/>
</dbReference>
<evidence type="ECO:0000256" key="3">
    <source>
        <dbReference type="ARBA" id="ARBA00022989"/>
    </source>
</evidence>
<feature type="transmembrane region" description="Helical" evidence="6">
    <location>
        <begin position="584"/>
        <end position="608"/>
    </location>
</feature>
<dbReference type="PANTHER" id="PTHR37422">
    <property type="entry name" value="TEICHURONIC ACID BIOSYNTHESIS PROTEIN TUAE"/>
    <property type="match status" value="1"/>
</dbReference>
<evidence type="ECO:0000256" key="2">
    <source>
        <dbReference type="ARBA" id="ARBA00022692"/>
    </source>
</evidence>
<feature type="transmembrane region" description="Helical" evidence="6">
    <location>
        <begin position="81"/>
        <end position="101"/>
    </location>
</feature>
<keyword evidence="2 6" id="KW-0812">Transmembrane</keyword>
<reference evidence="8 9" key="1">
    <citation type="submission" date="2019-08" db="EMBL/GenBank/DDBJ databases">
        <title>Deep-cultivation of Planctomycetes and their phenomic and genomic characterization uncovers novel biology.</title>
        <authorList>
            <person name="Wiegand S."/>
            <person name="Jogler M."/>
            <person name="Boedeker C."/>
            <person name="Pinto D."/>
            <person name="Vollmers J."/>
            <person name="Rivas-Marin E."/>
            <person name="Kohn T."/>
            <person name="Peeters S.H."/>
            <person name="Heuer A."/>
            <person name="Rast P."/>
            <person name="Oberbeckmann S."/>
            <person name="Bunk B."/>
            <person name="Jeske O."/>
            <person name="Meyerdierks A."/>
            <person name="Storesund J.E."/>
            <person name="Kallscheuer N."/>
            <person name="Luecker S."/>
            <person name="Lage O.M."/>
            <person name="Pohl T."/>
            <person name="Merkel B.J."/>
            <person name="Hornburger P."/>
            <person name="Mueller R.-W."/>
            <person name="Bruemmer F."/>
            <person name="Labrenz M."/>
            <person name="Spormann A.M."/>
            <person name="Op den Camp H."/>
            <person name="Overmann J."/>
            <person name="Amann R."/>
            <person name="Jetten M.S.M."/>
            <person name="Mascher T."/>
            <person name="Medema M.H."/>
            <person name="Devos D.P."/>
            <person name="Kaster A.-K."/>
            <person name="Ovreas L."/>
            <person name="Rohde M."/>
            <person name="Galperin M.Y."/>
            <person name="Jogler C."/>
        </authorList>
    </citation>
    <scope>NUCLEOTIDE SEQUENCE [LARGE SCALE GENOMIC DNA]</scope>
    <source>
        <strain evidence="8 9">OJF2</strain>
    </source>
</reference>
<dbReference type="Pfam" id="PF04932">
    <property type="entry name" value="Wzy_C"/>
    <property type="match status" value="1"/>
</dbReference>
<feature type="domain" description="O-antigen ligase-related" evidence="7">
    <location>
        <begin position="278"/>
        <end position="430"/>
    </location>
</feature>
<keyword evidence="3 6" id="KW-1133">Transmembrane helix</keyword>
<dbReference type="EMBL" id="CP042997">
    <property type="protein sequence ID" value="QEH32799.1"/>
    <property type="molecule type" value="Genomic_DNA"/>
</dbReference>
<comment type="subcellular location">
    <subcellularLocation>
        <location evidence="1">Membrane</location>
        <topology evidence="1">Multi-pass membrane protein</topology>
    </subcellularLocation>
</comment>
<evidence type="ECO:0000256" key="4">
    <source>
        <dbReference type="ARBA" id="ARBA00023136"/>
    </source>
</evidence>
<feature type="transmembrane region" description="Helical" evidence="6">
    <location>
        <begin position="164"/>
        <end position="182"/>
    </location>
</feature>
<feature type="transmembrane region" description="Helical" evidence="6">
    <location>
        <begin position="534"/>
        <end position="564"/>
    </location>
</feature>
<dbReference type="RefSeq" id="WP_148592239.1">
    <property type="nucleotide sequence ID" value="NZ_CP042997.1"/>
</dbReference>
<name>A0A5B9VXF6_9BACT</name>
<evidence type="ECO:0000256" key="6">
    <source>
        <dbReference type="SAM" id="Phobius"/>
    </source>
</evidence>
<feature type="compositionally biased region" description="Basic and acidic residues" evidence="5">
    <location>
        <begin position="14"/>
        <end position="35"/>
    </location>
</feature>
<proteinExistence type="predicted"/>
<dbReference type="AlphaFoldDB" id="A0A5B9VXF6"/>
<organism evidence="8 9">
    <name type="scientific">Aquisphaera giovannonii</name>
    <dbReference type="NCBI Taxonomy" id="406548"/>
    <lineage>
        <taxon>Bacteria</taxon>
        <taxon>Pseudomonadati</taxon>
        <taxon>Planctomycetota</taxon>
        <taxon>Planctomycetia</taxon>
        <taxon>Isosphaerales</taxon>
        <taxon>Isosphaeraceae</taxon>
        <taxon>Aquisphaera</taxon>
    </lineage>
</organism>
<evidence type="ECO:0000313" key="9">
    <source>
        <dbReference type="Proteomes" id="UP000324233"/>
    </source>
</evidence>
<dbReference type="PANTHER" id="PTHR37422:SF13">
    <property type="entry name" value="LIPOPOLYSACCHARIDE BIOSYNTHESIS PROTEIN PA4999-RELATED"/>
    <property type="match status" value="1"/>
</dbReference>
<feature type="transmembrane region" description="Helical" evidence="6">
    <location>
        <begin position="501"/>
        <end position="522"/>
    </location>
</feature>
<evidence type="ECO:0000256" key="1">
    <source>
        <dbReference type="ARBA" id="ARBA00004141"/>
    </source>
</evidence>
<keyword evidence="4 6" id="KW-0472">Membrane</keyword>
<keyword evidence="9" id="KW-1185">Reference proteome</keyword>
<feature type="transmembrane region" description="Helical" evidence="6">
    <location>
        <begin position="108"/>
        <end position="128"/>
    </location>
</feature>
<feature type="transmembrane region" description="Helical" evidence="6">
    <location>
        <begin position="418"/>
        <end position="439"/>
    </location>
</feature>
<protein>
    <submittedName>
        <fullName evidence="8">O-Antigen ligase</fullName>
    </submittedName>
</protein>
<feature type="transmembrane region" description="Helical" evidence="6">
    <location>
        <begin position="294"/>
        <end position="309"/>
    </location>
</feature>
<feature type="transmembrane region" description="Helical" evidence="6">
    <location>
        <begin position="134"/>
        <end position="152"/>
    </location>
</feature>
<feature type="transmembrane region" description="Helical" evidence="6">
    <location>
        <begin position="475"/>
        <end position="495"/>
    </location>
</feature>
<gene>
    <name evidence="8" type="ORF">OJF2_12830</name>
</gene>
<dbReference type="KEGG" id="agv:OJF2_12830"/>
<keyword evidence="8" id="KW-0436">Ligase</keyword>
<dbReference type="InterPro" id="IPR007016">
    <property type="entry name" value="O-antigen_ligase-rel_domated"/>
</dbReference>
<feature type="compositionally biased region" description="Low complexity" evidence="5">
    <location>
        <begin position="1"/>
        <end position="10"/>
    </location>
</feature>
<dbReference type="GO" id="GO:0016020">
    <property type="term" value="C:membrane"/>
    <property type="evidence" value="ECO:0007669"/>
    <property type="project" value="UniProtKB-SubCell"/>
</dbReference>
<dbReference type="InterPro" id="IPR051533">
    <property type="entry name" value="WaaL-like"/>
</dbReference>
<evidence type="ECO:0000313" key="8">
    <source>
        <dbReference type="EMBL" id="QEH32799.1"/>
    </source>
</evidence>
<evidence type="ECO:0000256" key="5">
    <source>
        <dbReference type="SAM" id="MobiDB-lite"/>
    </source>
</evidence>
<feature type="transmembrane region" description="Helical" evidence="6">
    <location>
        <begin position="270"/>
        <end position="288"/>
    </location>
</feature>
<feature type="region of interest" description="Disordered" evidence="5">
    <location>
        <begin position="1"/>
        <end position="42"/>
    </location>
</feature>
<sequence length="813" mass="86583">MPRRGPNPSGSRPPRPEPATRRPGEAGRPLARDPAPDEATSAEAVGERLRRVALGLLVALVSCRAYWPSEPNLTQGAGAGLAWVLALLVAAGLAVAAALIGGRFRFRWSWGDAAVIALAALVGLSASRGLDRRPAINLAWEWGGVAIAYLLARNLPRTRAESKAILGVLVASAVAVSAYGLYQAAVEMPSLKRDYLRDGARMLREAGVAADEPRQVKAFEDRLLGSNEVFSTFGLANSLAGYLIGPTTLALAMALAGLLDRKAAGSRWPAFGLAAIPLLSLLICLELTKSRSAWLGTAAALAALAWGLRGRVPRRLVWGAGLAGVLALAGLLGLGLATGRLDVQVLTQSTLSMRYRTQYWRGTWGVITEGAGSVGQALAAPTFWAGVGPGNFGHSYLLHKLPWSSEEIQDPHDLFLEAWATAGVWAFAFLVAALGFGLWNTLRPVRDDELVSRETPGVPRDEGDGRAGPPASAAWLAWCGASGLLAVFLVGHFNLFQNDLLTRWLVLAATWGLAAWSGSALWRRAPLPGLACGAAVLGMAINLLAAGGIGFASVSLEMWTILALGLNLREDRGCGRLRVADTRIPGLAFAVGWSALAGIFAGAILPFWRSEAAVAAADDALARQPPQLERAEAAYESARLADMYSPRPWLGDAYLQLLIWQSRGAKPADQRWRKVPALLLKAASPPRNPANWSLHYERARATRDLLGLVGSSLTPRELITLQGSVVEALRTASRLYPTNPLLHAELARSSAAIQMFQDAAAEAKEALRLDGLLASQPGKQLAAAFREELKSRLPEWEKKADQFPIGQQTPPAS</sequence>
<accession>A0A5B9VXF6</accession>
<evidence type="ECO:0000259" key="7">
    <source>
        <dbReference type="Pfam" id="PF04932"/>
    </source>
</evidence>